<dbReference type="RefSeq" id="WP_050468479.1">
    <property type="nucleotide sequence ID" value="NZ_JBIUZV010000016.1"/>
</dbReference>
<dbReference type="NCBIfam" id="TIGR00739">
    <property type="entry name" value="yajC"/>
    <property type="match status" value="1"/>
</dbReference>
<evidence type="ECO:0000313" key="12">
    <source>
        <dbReference type="EMBL" id="MFJ3048240.1"/>
    </source>
</evidence>
<dbReference type="InterPro" id="IPR003849">
    <property type="entry name" value="Preprotein_translocase_YajC"/>
</dbReference>
<organism evidence="12 13">
    <name type="scientific">Herbaspirillum chlorophenolicum</name>
    <dbReference type="NCBI Taxonomy" id="211589"/>
    <lineage>
        <taxon>Bacteria</taxon>
        <taxon>Pseudomonadati</taxon>
        <taxon>Pseudomonadota</taxon>
        <taxon>Betaproteobacteria</taxon>
        <taxon>Burkholderiales</taxon>
        <taxon>Oxalobacteraceae</taxon>
        <taxon>Herbaspirillum</taxon>
    </lineage>
</organism>
<dbReference type="PANTHER" id="PTHR33909:SF1">
    <property type="entry name" value="SEC TRANSLOCON ACCESSORY COMPLEX SUBUNIT YAJC"/>
    <property type="match status" value="1"/>
</dbReference>
<evidence type="ECO:0000256" key="6">
    <source>
        <dbReference type="ARBA" id="ARBA00022692"/>
    </source>
</evidence>
<dbReference type="PANTHER" id="PTHR33909">
    <property type="entry name" value="SEC TRANSLOCON ACCESSORY COMPLEX SUBUNIT YAJC"/>
    <property type="match status" value="1"/>
</dbReference>
<comment type="similarity">
    <text evidence="2">Belongs to the YajC family.</text>
</comment>
<comment type="subcellular location">
    <subcellularLocation>
        <location evidence="1">Cell membrane</location>
        <topology evidence="1">Single-pass membrane protein</topology>
    </subcellularLocation>
</comment>
<evidence type="ECO:0000256" key="10">
    <source>
        <dbReference type="ARBA" id="ARBA00023136"/>
    </source>
</evidence>
<gene>
    <name evidence="12" type="primary">yajC</name>
    <name evidence="12" type="ORF">ACIPEN_20590</name>
</gene>
<evidence type="ECO:0000256" key="11">
    <source>
        <dbReference type="SAM" id="Phobius"/>
    </source>
</evidence>
<evidence type="ECO:0000256" key="2">
    <source>
        <dbReference type="ARBA" id="ARBA00006742"/>
    </source>
</evidence>
<accession>A0ABW8F4L1</accession>
<keyword evidence="13" id="KW-1185">Reference proteome</keyword>
<reference evidence="12 13" key="1">
    <citation type="submission" date="2024-10" db="EMBL/GenBank/DDBJ databases">
        <title>The Natural Products Discovery Center: Release of the First 8490 Sequenced Strains for Exploring Actinobacteria Biosynthetic Diversity.</title>
        <authorList>
            <person name="Kalkreuter E."/>
            <person name="Kautsar S.A."/>
            <person name="Yang D."/>
            <person name="Bader C.D."/>
            <person name="Teijaro C.N."/>
            <person name="Fluegel L."/>
            <person name="Davis C.M."/>
            <person name="Simpson J.R."/>
            <person name="Lauterbach L."/>
            <person name="Steele A.D."/>
            <person name="Gui C."/>
            <person name="Meng S."/>
            <person name="Li G."/>
            <person name="Viehrig K."/>
            <person name="Ye F."/>
            <person name="Su P."/>
            <person name="Kiefer A.F."/>
            <person name="Nichols A."/>
            <person name="Cepeda A.J."/>
            <person name="Yan W."/>
            <person name="Fan B."/>
            <person name="Jiang Y."/>
            <person name="Adhikari A."/>
            <person name="Zheng C.-J."/>
            <person name="Schuster L."/>
            <person name="Cowan T.M."/>
            <person name="Smanski M.J."/>
            <person name="Chevrette M.G."/>
            <person name="De Carvalho L.P.S."/>
            <person name="Shen B."/>
        </authorList>
    </citation>
    <scope>NUCLEOTIDE SEQUENCE [LARGE SCALE GENOMIC DNA]</scope>
    <source>
        <strain evidence="12 13">NPDC087045</strain>
    </source>
</reference>
<evidence type="ECO:0000256" key="3">
    <source>
        <dbReference type="ARBA" id="ARBA00014962"/>
    </source>
</evidence>
<evidence type="ECO:0000256" key="7">
    <source>
        <dbReference type="ARBA" id="ARBA00022927"/>
    </source>
</evidence>
<keyword evidence="8 11" id="KW-1133">Transmembrane helix</keyword>
<dbReference type="Proteomes" id="UP001617427">
    <property type="component" value="Unassembled WGS sequence"/>
</dbReference>
<keyword evidence="9" id="KW-0811">Translocation</keyword>
<evidence type="ECO:0000313" key="13">
    <source>
        <dbReference type="Proteomes" id="UP001617427"/>
    </source>
</evidence>
<keyword evidence="6 11" id="KW-0812">Transmembrane</keyword>
<keyword evidence="4" id="KW-0813">Transport</keyword>
<keyword evidence="7" id="KW-0653">Protein transport</keyword>
<evidence type="ECO:0000256" key="8">
    <source>
        <dbReference type="ARBA" id="ARBA00022989"/>
    </source>
</evidence>
<keyword evidence="5" id="KW-1003">Cell membrane</keyword>
<feature type="transmembrane region" description="Helical" evidence="11">
    <location>
        <begin position="22"/>
        <end position="40"/>
    </location>
</feature>
<keyword evidence="10 11" id="KW-0472">Membrane</keyword>
<dbReference type="EMBL" id="JBIUZV010000016">
    <property type="protein sequence ID" value="MFJ3048240.1"/>
    <property type="molecule type" value="Genomic_DNA"/>
</dbReference>
<comment type="caution">
    <text evidence="12">The sequence shown here is derived from an EMBL/GenBank/DDBJ whole genome shotgun (WGS) entry which is preliminary data.</text>
</comment>
<proteinExistence type="inferred from homology"/>
<evidence type="ECO:0000256" key="9">
    <source>
        <dbReference type="ARBA" id="ARBA00023010"/>
    </source>
</evidence>
<evidence type="ECO:0000256" key="1">
    <source>
        <dbReference type="ARBA" id="ARBA00004162"/>
    </source>
</evidence>
<dbReference type="PRINTS" id="PR01853">
    <property type="entry name" value="YAJCTRNLCASE"/>
</dbReference>
<sequence>MFISDAYAQTAAAAPGGMLGNLTSFLPIILMFVVLYFLMIRPQMKRQKEQKSMMDALAKGDEVVTSGGILGKITKVTDAYITIEVSEGNEIIVQKSAIATLLPKGTIKAL</sequence>
<dbReference type="SMART" id="SM01323">
    <property type="entry name" value="YajC"/>
    <property type="match status" value="1"/>
</dbReference>
<protein>
    <recommendedName>
        <fullName evidence="3">Sec translocon accessory complex subunit YajC</fullName>
    </recommendedName>
</protein>
<dbReference type="Pfam" id="PF02699">
    <property type="entry name" value="YajC"/>
    <property type="match status" value="1"/>
</dbReference>
<evidence type="ECO:0000256" key="5">
    <source>
        <dbReference type="ARBA" id="ARBA00022475"/>
    </source>
</evidence>
<evidence type="ECO:0000256" key="4">
    <source>
        <dbReference type="ARBA" id="ARBA00022448"/>
    </source>
</evidence>
<name>A0ABW8F4L1_9BURK</name>